<dbReference type="AlphaFoldDB" id="A0A8H6I6I1"/>
<evidence type="ECO:0000313" key="3">
    <source>
        <dbReference type="Proteomes" id="UP000521943"/>
    </source>
</evidence>
<proteinExistence type="predicted"/>
<keyword evidence="3" id="KW-1185">Reference proteome</keyword>
<dbReference type="Proteomes" id="UP000521943">
    <property type="component" value="Unassembled WGS sequence"/>
</dbReference>
<feature type="region of interest" description="Disordered" evidence="1">
    <location>
        <begin position="271"/>
        <end position="329"/>
    </location>
</feature>
<feature type="compositionally biased region" description="Polar residues" evidence="1">
    <location>
        <begin position="147"/>
        <end position="168"/>
    </location>
</feature>
<sequence length="329" mass="36049">MARPALSPNRCKLALAQAVPPATQDRLDVHKYARVPRPLIGCPFPQIHPPPALSRRSSAKPTIPSASHRIGQEIASLHRALPSSIALSLKLSRSQTMASLHQDQPWAQNITSHLPRLTTTKKARTIRASSRLHPCSWAPRPDDYNSFPKTSAMRTSPPKTETDNSSSPRRLDKIHARYPGTSQAAHDRARIGQAAAFANAGRDAEYASPRFLDPKASETSQSQAAHGPAHNITRAASRMLNETLHLSRYRTFLPASPEQAEPAGLRVIATLPSDGESPYSRRERAPSRAFRSSPIHAATATTTLGSKRTMQARHHANYAPKRKGTGWDQ</sequence>
<organism evidence="2 3">
    <name type="scientific">Ephemerocybe angulata</name>
    <dbReference type="NCBI Taxonomy" id="980116"/>
    <lineage>
        <taxon>Eukaryota</taxon>
        <taxon>Fungi</taxon>
        <taxon>Dikarya</taxon>
        <taxon>Basidiomycota</taxon>
        <taxon>Agaricomycotina</taxon>
        <taxon>Agaricomycetes</taxon>
        <taxon>Agaricomycetidae</taxon>
        <taxon>Agaricales</taxon>
        <taxon>Agaricineae</taxon>
        <taxon>Psathyrellaceae</taxon>
        <taxon>Ephemerocybe</taxon>
    </lineage>
</organism>
<feature type="region of interest" description="Disordered" evidence="1">
    <location>
        <begin position="133"/>
        <end position="171"/>
    </location>
</feature>
<evidence type="ECO:0000313" key="2">
    <source>
        <dbReference type="EMBL" id="KAF6758804.1"/>
    </source>
</evidence>
<name>A0A8H6I6I1_9AGAR</name>
<gene>
    <name evidence="2" type="ORF">DFP72DRAFT_1103716</name>
</gene>
<reference evidence="2 3" key="1">
    <citation type="submission" date="2020-07" db="EMBL/GenBank/DDBJ databases">
        <title>Comparative genomics of pyrophilous fungi reveals a link between fire events and developmental genes.</title>
        <authorList>
            <consortium name="DOE Joint Genome Institute"/>
            <person name="Steindorff A.S."/>
            <person name="Carver A."/>
            <person name="Calhoun S."/>
            <person name="Stillman K."/>
            <person name="Liu H."/>
            <person name="Lipzen A."/>
            <person name="Pangilinan J."/>
            <person name="Labutti K."/>
            <person name="Bruns T.D."/>
            <person name="Grigoriev I.V."/>
        </authorList>
    </citation>
    <scope>NUCLEOTIDE SEQUENCE [LARGE SCALE GENOMIC DNA]</scope>
    <source>
        <strain evidence="2 3">CBS 144469</strain>
    </source>
</reference>
<feature type="compositionally biased region" description="Basic residues" evidence="1">
    <location>
        <begin position="310"/>
        <end position="329"/>
    </location>
</feature>
<comment type="caution">
    <text evidence="2">The sequence shown here is derived from an EMBL/GenBank/DDBJ whole genome shotgun (WGS) entry which is preliminary data.</text>
</comment>
<feature type="compositionally biased region" description="Polar residues" evidence="1">
    <location>
        <begin position="299"/>
        <end position="309"/>
    </location>
</feature>
<accession>A0A8H6I6I1</accession>
<protein>
    <submittedName>
        <fullName evidence="2">Uncharacterized protein</fullName>
    </submittedName>
</protein>
<evidence type="ECO:0000256" key="1">
    <source>
        <dbReference type="SAM" id="MobiDB-lite"/>
    </source>
</evidence>
<dbReference type="EMBL" id="JACGCI010000017">
    <property type="protein sequence ID" value="KAF6758804.1"/>
    <property type="molecule type" value="Genomic_DNA"/>
</dbReference>